<keyword evidence="6" id="KW-0812">Transmembrane</keyword>
<feature type="region of interest" description="Disordered" evidence="10">
    <location>
        <begin position="48"/>
        <end position="130"/>
    </location>
</feature>
<evidence type="ECO:0000313" key="12">
    <source>
        <dbReference type="EMBL" id="TNJ38100.1"/>
    </source>
</evidence>
<feature type="compositionally biased region" description="Low complexity" evidence="10">
    <location>
        <begin position="111"/>
        <end position="125"/>
    </location>
</feature>
<keyword evidence="9" id="KW-0472">Membrane</keyword>
<name>A0A5C4S3Q1_PROVB</name>
<evidence type="ECO:0000256" key="9">
    <source>
        <dbReference type="ARBA" id="ARBA00023136"/>
    </source>
</evidence>
<dbReference type="EMBL" id="VDCI01000001">
    <property type="protein sequence ID" value="TNJ38100.1"/>
    <property type="molecule type" value="Genomic_DNA"/>
</dbReference>
<evidence type="ECO:0000256" key="5">
    <source>
        <dbReference type="ARBA" id="ARBA00022519"/>
    </source>
</evidence>
<protein>
    <submittedName>
        <fullName evidence="12">Energy transducer TonB</fullName>
    </submittedName>
</protein>
<accession>A0A5C4S3Q1</accession>
<evidence type="ECO:0000256" key="8">
    <source>
        <dbReference type="ARBA" id="ARBA00022989"/>
    </source>
</evidence>
<keyword evidence="4" id="KW-1003">Cell membrane</keyword>
<keyword evidence="3" id="KW-0813">Transport</keyword>
<gene>
    <name evidence="12" type="ORF">FGF68_02660</name>
</gene>
<keyword evidence="7" id="KW-0653">Protein transport</keyword>
<dbReference type="InterPro" id="IPR051045">
    <property type="entry name" value="TonB-dependent_transducer"/>
</dbReference>
<dbReference type="AlphaFoldDB" id="A0A5C4S3Q1"/>
<organism evidence="12 13">
    <name type="scientific">Prosthecochloris vibrioformis</name>
    <name type="common">Chlorobium vibrioforme</name>
    <dbReference type="NCBI Taxonomy" id="1098"/>
    <lineage>
        <taxon>Bacteria</taxon>
        <taxon>Pseudomonadati</taxon>
        <taxon>Chlorobiota</taxon>
        <taxon>Chlorobiia</taxon>
        <taxon>Chlorobiales</taxon>
        <taxon>Chlorobiaceae</taxon>
        <taxon>Prosthecochloris</taxon>
    </lineage>
</organism>
<evidence type="ECO:0000256" key="10">
    <source>
        <dbReference type="SAM" id="MobiDB-lite"/>
    </source>
</evidence>
<dbReference type="NCBIfam" id="TIGR01352">
    <property type="entry name" value="tonB_Cterm"/>
    <property type="match status" value="1"/>
</dbReference>
<dbReference type="Pfam" id="PF03544">
    <property type="entry name" value="TonB_C"/>
    <property type="match status" value="1"/>
</dbReference>
<evidence type="ECO:0000259" key="11">
    <source>
        <dbReference type="PROSITE" id="PS52015"/>
    </source>
</evidence>
<dbReference type="GO" id="GO:0055085">
    <property type="term" value="P:transmembrane transport"/>
    <property type="evidence" value="ECO:0007669"/>
    <property type="project" value="InterPro"/>
</dbReference>
<reference evidence="12 13" key="1">
    <citation type="submission" date="2019-05" db="EMBL/GenBank/DDBJ databases">
        <title>Draft Whole-Genome sequence of the green sulfur bacterium Prosthecochloris vibrioformis DSM 260.</title>
        <authorList>
            <person name="Meyer T.E."/>
            <person name="Kyndt J.A."/>
        </authorList>
    </citation>
    <scope>NUCLEOTIDE SEQUENCE [LARGE SCALE GENOMIC DNA]</scope>
    <source>
        <strain evidence="12 13">DSM 260</strain>
    </source>
</reference>
<dbReference type="Proteomes" id="UP000309544">
    <property type="component" value="Unassembled WGS sequence"/>
</dbReference>
<dbReference type="PANTHER" id="PTHR33446:SF2">
    <property type="entry name" value="PROTEIN TONB"/>
    <property type="match status" value="1"/>
</dbReference>
<evidence type="ECO:0000256" key="7">
    <source>
        <dbReference type="ARBA" id="ARBA00022927"/>
    </source>
</evidence>
<dbReference type="InterPro" id="IPR037682">
    <property type="entry name" value="TonB_C"/>
</dbReference>
<evidence type="ECO:0000256" key="4">
    <source>
        <dbReference type="ARBA" id="ARBA00022475"/>
    </source>
</evidence>
<dbReference type="GO" id="GO:0031992">
    <property type="term" value="F:energy transducer activity"/>
    <property type="evidence" value="ECO:0007669"/>
    <property type="project" value="TreeGrafter"/>
</dbReference>
<sequence>MSNRAITRFSFFGAIIFHAVLLVAVAKPSLQKPIPSMPVTLTMHTVSKSSCEQATEETEADRPDTLQKKPTQQKQTAQKEKNTQDKPITEPTPAPPSLLKPVEKQRKNTGASTSSAQAHQAAAASRPSPDLYLSKVRSRIEQKKFYPGFARRLNHEGMVYLHLVIAADGTIASLDIMRSSGHNTLDKAAMKAVRNAGPFPPLSEAEQQAVTIPLTYALY</sequence>
<evidence type="ECO:0000256" key="2">
    <source>
        <dbReference type="ARBA" id="ARBA00006555"/>
    </source>
</evidence>
<evidence type="ECO:0000256" key="6">
    <source>
        <dbReference type="ARBA" id="ARBA00022692"/>
    </source>
</evidence>
<dbReference type="GO" id="GO:0015031">
    <property type="term" value="P:protein transport"/>
    <property type="evidence" value="ECO:0007669"/>
    <property type="project" value="UniProtKB-KW"/>
</dbReference>
<keyword evidence="13" id="KW-1185">Reference proteome</keyword>
<dbReference type="SUPFAM" id="SSF74653">
    <property type="entry name" value="TolA/TonB C-terminal domain"/>
    <property type="match status" value="1"/>
</dbReference>
<comment type="similarity">
    <text evidence="2">Belongs to the TonB family.</text>
</comment>
<keyword evidence="5" id="KW-0997">Cell inner membrane</keyword>
<dbReference type="InterPro" id="IPR006260">
    <property type="entry name" value="TonB/TolA_C"/>
</dbReference>
<dbReference type="GO" id="GO:0098797">
    <property type="term" value="C:plasma membrane protein complex"/>
    <property type="evidence" value="ECO:0007669"/>
    <property type="project" value="TreeGrafter"/>
</dbReference>
<feature type="compositionally biased region" description="Basic and acidic residues" evidence="10">
    <location>
        <begin position="77"/>
        <end position="88"/>
    </location>
</feature>
<evidence type="ECO:0000256" key="3">
    <source>
        <dbReference type="ARBA" id="ARBA00022448"/>
    </source>
</evidence>
<dbReference type="PROSITE" id="PS52015">
    <property type="entry name" value="TONB_CTD"/>
    <property type="match status" value="1"/>
</dbReference>
<evidence type="ECO:0000256" key="1">
    <source>
        <dbReference type="ARBA" id="ARBA00004383"/>
    </source>
</evidence>
<comment type="subcellular location">
    <subcellularLocation>
        <location evidence="1">Cell inner membrane</location>
        <topology evidence="1">Single-pass membrane protein</topology>
        <orientation evidence="1">Periplasmic side</orientation>
    </subcellularLocation>
</comment>
<comment type="caution">
    <text evidence="12">The sequence shown here is derived from an EMBL/GenBank/DDBJ whole genome shotgun (WGS) entry which is preliminary data.</text>
</comment>
<dbReference type="RefSeq" id="WP_068867684.1">
    <property type="nucleotide sequence ID" value="NZ_VDCI01000001.1"/>
</dbReference>
<dbReference type="PANTHER" id="PTHR33446">
    <property type="entry name" value="PROTEIN TONB-RELATED"/>
    <property type="match status" value="1"/>
</dbReference>
<dbReference type="Gene3D" id="3.30.1150.10">
    <property type="match status" value="1"/>
</dbReference>
<proteinExistence type="inferred from homology"/>
<keyword evidence="8" id="KW-1133">Transmembrane helix</keyword>
<feature type="domain" description="TonB C-terminal" evidence="11">
    <location>
        <begin position="131"/>
        <end position="219"/>
    </location>
</feature>
<evidence type="ECO:0000313" key="13">
    <source>
        <dbReference type="Proteomes" id="UP000309544"/>
    </source>
</evidence>